<dbReference type="EMBL" id="KI894018">
    <property type="protein sequence ID" value="OCF29740.1"/>
    <property type="molecule type" value="Genomic_DNA"/>
</dbReference>
<sequence>MSPIQAPTQRSHRELDQSTTTQLPPSPAGSKSNGTSKMQERQARQGRETARIVEQRKRRIRTQTQRTQIGTQYAASNVGLTVGNYTSHDESNTAKTSGNYKLAKNELRNLNGWR</sequence>
<feature type="compositionally biased region" description="Polar residues" evidence="1">
    <location>
        <begin position="17"/>
        <end position="37"/>
    </location>
</feature>
<evidence type="ECO:0000313" key="4">
    <source>
        <dbReference type="Proteomes" id="UP000092730"/>
    </source>
</evidence>
<organism evidence="2">
    <name type="scientific">Kwoniella bestiolae CBS 10118</name>
    <dbReference type="NCBI Taxonomy" id="1296100"/>
    <lineage>
        <taxon>Eukaryota</taxon>
        <taxon>Fungi</taxon>
        <taxon>Dikarya</taxon>
        <taxon>Basidiomycota</taxon>
        <taxon>Agaricomycotina</taxon>
        <taxon>Tremellomycetes</taxon>
        <taxon>Tremellales</taxon>
        <taxon>Cryptococcaceae</taxon>
        <taxon>Kwoniella</taxon>
    </lineage>
</organism>
<dbReference type="GeneID" id="30205652"/>
<feature type="compositionally biased region" description="Basic and acidic residues" evidence="1">
    <location>
        <begin position="38"/>
        <end position="55"/>
    </location>
</feature>
<dbReference type="VEuPathDB" id="FungiDB:I302_01253"/>
<proteinExistence type="predicted"/>
<reference evidence="3" key="2">
    <citation type="submission" date="2013-07" db="EMBL/GenBank/DDBJ databases">
        <authorList>
            <consortium name="The Broad Institute Genome Sequencing Platform"/>
            <person name="Cuomo C."/>
            <person name="Litvintseva A."/>
            <person name="Chen Y."/>
            <person name="Heitman J."/>
            <person name="Sun S."/>
            <person name="Springer D."/>
            <person name="Dromer F."/>
            <person name="Young S.K."/>
            <person name="Zeng Q."/>
            <person name="Gargeya S."/>
            <person name="Fitzgerald M."/>
            <person name="Abouelleil A."/>
            <person name="Alvarado L."/>
            <person name="Berlin A.M."/>
            <person name="Chapman S.B."/>
            <person name="Dewar J."/>
            <person name="Goldberg J."/>
            <person name="Griggs A."/>
            <person name="Gujja S."/>
            <person name="Hansen M."/>
            <person name="Howarth C."/>
            <person name="Imamovic A."/>
            <person name="Larimer J."/>
            <person name="McCowan C."/>
            <person name="Murphy C."/>
            <person name="Pearson M."/>
            <person name="Priest M."/>
            <person name="Roberts A."/>
            <person name="Saif S."/>
            <person name="Shea T."/>
            <person name="Sykes S."/>
            <person name="Wortman J."/>
            <person name="Nusbaum C."/>
            <person name="Birren B."/>
        </authorList>
    </citation>
    <scope>NUCLEOTIDE SEQUENCE</scope>
    <source>
        <strain evidence="3">CBS 10118</strain>
    </source>
</reference>
<accession>A0A1B9GFB3</accession>
<dbReference type="RefSeq" id="XP_019050810.1">
    <property type="nucleotide sequence ID" value="XM_019187932.1"/>
</dbReference>
<reference evidence="3" key="4">
    <citation type="submission" date="2024-02" db="EMBL/GenBank/DDBJ databases">
        <title>Comparative genomics of Cryptococcus and Kwoniella reveals pathogenesis evolution and contrasting modes of karyotype evolution via chromosome fusion or intercentromeric recombination.</title>
        <authorList>
            <person name="Coelho M.A."/>
            <person name="David-Palma M."/>
            <person name="Shea T."/>
            <person name="Bowers K."/>
            <person name="McGinley-Smith S."/>
            <person name="Mohammad A.W."/>
            <person name="Gnirke A."/>
            <person name="Yurkov A.M."/>
            <person name="Nowrousian M."/>
            <person name="Sun S."/>
            <person name="Cuomo C.A."/>
            <person name="Heitman J."/>
        </authorList>
    </citation>
    <scope>NUCLEOTIDE SEQUENCE</scope>
    <source>
        <strain evidence="3">CBS 10118</strain>
    </source>
</reference>
<reference evidence="2" key="1">
    <citation type="submission" date="2013-07" db="EMBL/GenBank/DDBJ databases">
        <title>The Genome Sequence of Cryptococcus bestiolae CBS10118.</title>
        <authorList>
            <consortium name="The Broad Institute Genome Sequencing Platform"/>
            <person name="Cuomo C."/>
            <person name="Litvintseva A."/>
            <person name="Chen Y."/>
            <person name="Heitman J."/>
            <person name="Sun S."/>
            <person name="Springer D."/>
            <person name="Dromer F."/>
            <person name="Young S.K."/>
            <person name="Zeng Q."/>
            <person name="Gargeya S."/>
            <person name="Fitzgerald M."/>
            <person name="Abouelleil A."/>
            <person name="Alvarado L."/>
            <person name="Berlin A.M."/>
            <person name="Chapman S.B."/>
            <person name="Dewar J."/>
            <person name="Goldberg J."/>
            <person name="Griggs A."/>
            <person name="Gujja S."/>
            <person name="Hansen M."/>
            <person name="Howarth C."/>
            <person name="Imamovic A."/>
            <person name="Larimer J."/>
            <person name="McCowan C."/>
            <person name="Murphy C."/>
            <person name="Pearson M."/>
            <person name="Priest M."/>
            <person name="Roberts A."/>
            <person name="Saif S."/>
            <person name="Shea T."/>
            <person name="Sykes S."/>
            <person name="Wortman J."/>
            <person name="Nusbaum C."/>
            <person name="Birren B."/>
        </authorList>
    </citation>
    <scope>NUCLEOTIDE SEQUENCE [LARGE SCALE GENOMIC DNA]</scope>
    <source>
        <strain evidence="2">CBS 10118</strain>
    </source>
</reference>
<dbReference type="EMBL" id="CP144541">
    <property type="protein sequence ID" value="WVW80580.1"/>
    <property type="molecule type" value="Genomic_DNA"/>
</dbReference>
<evidence type="ECO:0000313" key="2">
    <source>
        <dbReference type="EMBL" id="OCF29740.1"/>
    </source>
</evidence>
<reference evidence="2" key="3">
    <citation type="submission" date="2014-01" db="EMBL/GenBank/DDBJ databases">
        <title>Evolution of pathogenesis and genome organization in the Tremellales.</title>
        <authorList>
            <person name="Cuomo C."/>
            <person name="Litvintseva A."/>
            <person name="Heitman J."/>
            <person name="Chen Y."/>
            <person name="Sun S."/>
            <person name="Springer D."/>
            <person name="Dromer F."/>
            <person name="Young S."/>
            <person name="Zeng Q."/>
            <person name="Chapman S."/>
            <person name="Gujja S."/>
            <person name="Saif S."/>
            <person name="Birren B."/>
        </authorList>
    </citation>
    <scope>NUCLEOTIDE SEQUENCE</scope>
    <source>
        <strain evidence="2">CBS 10118</strain>
    </source>
</reference>
<protein>
    <submittedName>
        <fullName evidence="2">Uncharacterized protein</fullName>
    </submittedName>
</protein>
<dbReference type="Proteomes" id="UP000092730">
    <property type="component" value="Chromosome 1"/>
</dbReference>
<keyword evidence="4" id="KW-1185">Reference proteome</keyword>
<feature type="region of interest" description="Disordered" evidence="1">
    <location>
        <begin position="1"/>
        <end position="69"/>
    </location>
</feature>
<dbReference type="KEGG" id="kbi:30205652"/>
<evidence type="ECO:0000256" key="1">
    <source>
        <dbReference type="SAM" id="MobiDB-lite"/>
    </source>
</evidence>
<dbReference type="AlphaFoldDB" id="A0A1B9GFB3"/>
<evidence type="ECO:0000313" key="3">
    <source>
        <dbReference type="EMBL" id="WVW80580.1"/>
    </source>
</evidence>
<name>A0A1B9GFB3_9TREE</name>
<gene>
    <name evidence="2" type="ORF">I302_01253</name>
    <name evidence="3" type="ORF">I302_102566</name>
</gene>